<dbReference type="Gene3D" id="3.40.50.1110">
    <property type="entry name" value="SGNH hydrolase"/>
    <property type="match status" value="2"/>
</dbReference>
<keyword evidence="7" id="KW-1185">Reference proteome</keyword>
<feature type="chain" id="PRO_5046811539" description="GDSL esterase/lipase At5g14450-like" evidence="5">
    <location>
        <begin position="22"/>
        <end position="733"/>
    </location>
</feature>
<dbReference type="SUPFAM" id="SSF52266">
    <property type="entry name" value="SGNH hydrolase"/>
    <property type="match status" value="1"/>
</dbReference>
<gene>
    <name evidence="6" type="ORF">PVK06_034316</name>
</gene>
<comment type="similarity">
    <text evidence="1">Belongs to the 'GDSL' lipolytic enzyme family.</text>
</comment>
<evidence type="ECO:0000256" key="5">
    <source>
        <dbReference type="SAM" id="SignalP"/>
    </source>
</evidence>
<evidence type="ECO:0000256" key="2">
    <source>
        <dbReference type="ARBA" id="ARBA00022729"/>
    </source>
</evidence>
<keyword evidence="2 5" id="KW-0732">Signal</keyword>
<accession>A0ABR0NDW3</accession>
<evidence type="ECO:0000256" key="1">
    <source>
        <dbReference type="ARBA" id="ARBA00008668"/>
    </source>
</evidence>
<dbReference type="InterPro" id="IPR035669">
    <property type="entry name" value="SGNH_plant_lipase-like"/>
</dbReference>
<evidence type="ECO:0000256" key="3">
    <source>
        <dbReference type="ARBA" id="ARBA00022801"/>
    </source>
</evidence>
<keyword evidence="4" id="KW-0325">Glycoprotein</keyword>
<name>A0ABR0NDW3_GOSAR</name>
<reference evidence="6 7" key="1">
    <citation type="submission" date="2023-03" db="EMBL/GenBank/DDBJ databases">
        <title>WGS of Gossypium arboreum.</title>
        <authorList>
            <person name="Yu D."/>
        </authorList>
    </citation>
    <scope>NUCLEOTIDE SEQUENCE [LARGE SCALE GENOMIC DNA]</scope>
    <source>
        <tissue evidence="6">Leaf</tissue>
    </source>
</reference>
<organism evidence="6 7">
    <name type="scientific">Gossypium arboreum</name>
    <name type="common">Tree cotton</name>
    <name type="synonym">Gossypium nanking</name>
    <dbReference type="NCBI Taxonomy" id="29729"/>
    <lineage>
        <taxon>Eukaryota</taxon>
        <taxon>Viridiplantae</taxon>
        <taxon>Streptophyta</taxon>
        <taxon>Embryophyta</taxon>
        <taxon>Tracheophyta</taxon>
        <taxon>Spermatophyta</taxon>
        <taxon>Magnoliopsida</taxon>
        <taxon>eudicotyledons</taxon>
        <taxon>Gunneridae</taxon>
        <taxon>Pentapetalae</taxon>
        <taxon>rosids</taxon>
        <taxon>malvids</taxon>
        <taxon>Malvales</taxon>
        <taxon>Malvaceae</taxon>
        <taxon>Malvoideae</taxon>
        <taxon>Gossypium</taxon>
    </lineage>
</organism>
<comment type="caution">
    <text evidence="6">The sequence shown here is derived from an EMBL/GenBank/DDBJ whole genome shotgun (WGS) entry which is preliminary data.</text>
</comment>
<feature type="signal peptide" evidence="5">
    <location>
        <begin position="1"/>
        <end position="21"/>
    </location>
</feature>
<sequence length="733" mass="80708">MENVKVFSIIIALFSVLSVESVGLKDLKTCNFGAVYNFGDSNSDTGGGSAAFWPAGKPCGETFFGRPVGRGCDGRLIIDFIAEHLGLPHLSPYLDSIGTSFRYGANFAIGGSTIRPQNESMSLNGVSPFSLDIQIVQFNQFKDRSGYFYNRSYPRDRHNLPRPEDFSKALYIFDIGQNDIAAGLRKKNDSAFHASVPDIVDQLAKAVQNLYEHGARTFWVHNTGPIGCLPVSLHYHDIKPEELDEQGCLKAQNAYSMEFNRQLKARVIKLREKLPHAALTYVDIYAAKYELIGNAKKQGFVEAANICCGFHEDEIQVYCGHKQNINGTEIYAGSCENPSDFISWDEFAMEFARLIFAGILISLLSNRVAAMAADLPPCKFKAIYNFGDSNSDTGAISAAIFPRQWPNGETFFRKPAGRVCDGRLIIDFIAERLGLPLLSSYLDSIGSNFRHGANFAAGGSTIVPQNKTIAESGLSPFALNVQIFQFDQFKARTSDLYKEKKKHSCRIQVLPRSKEFGDALYVVDIGQNDIAYGLRTVGDAQLLASIPDIINQLVLAVQHLYTQGARTFWIHNTGPIGCLPSTLLTITNPPPGFLDNHGCVKSQNDIAQEFNRQLKSRVMKLRTDLPHAAITYVDIYAAKYGLISSSKQHGFVEARKICCGYHKNGIDVGCGGILALPNGTQISGPSCEDPSTYISWDGVHYTEAANHWIASRLINGSFSDPPIPITRACYTTS</sequence>
<evidence type="ECO:0000313" key="7">
    <source>
        <dbReference type="Proteomes" id="UP001358586"/>
    </source>
</evidence>
<proteinExistence type="inferred from homology"/>
<dbReference type="Proteomes" id="UP001358586">
    <property type="component" value="Chromosome 10"/>
</dbReference>
<dbReference type="InterPro" id="IPR036514">
    <property type="entry name" value="SGNH_hydro_sf"/>
</dbReference>
<dbReference type="EMBL" id="JARKNE010000010">
    <property type="protein sequence ID" value="KAK5793178.1"/>
    <property type="molecule type" value="Genomic_DNA"/>
</dbReference>
<evidence type="ECO:0008006" key="8">
    <source>
        <dbReference type="Google" id="ProtNLM"/>
    </source>
</evidence>
<protein>
    <recommendedName>
        <fullName evidence="8">GDSL esterase/lipase At5g14450-like</fullName>
    </recommendedName>
</protein>
<dbReference type="CDD" id="cd01837">
    <property type="entry name" value="SGNH_plant_lipase_like"/>
    <property type="match status" value="2"/>
</dbReference>
<keyword evidence="3" id="KW-0378">Hydrolase</keyword>
<evidence type="ECO:0000313" key="6">
    <source>
        <dbReference type="EMBL" id="KAK5793178.1"/>
    </source>
</evidence>
<dbReference type="InterPro" id="IPR001087">
    <property type="entry name" value="GDSL"/>
</dbReference>
<evidence type="ECO:0000256" key="4">
    <source>
        <dbReference type="ARBA" id="ARBA00023180"/>
    </source>
</evidence>
<dbReference type="PANTHER" id="PTHR22835">
    <property type="entry name" value="ZINC FINGER FYVE DOMAIN CONTAINING PROTEIN"/>
    <property type="match status" value="1"/>
</dbReference>
<dbReference type="Pfam" id="PF00657">
    <property type="entry name" value="Lipase_GDSL"/>
    <property type="match status" value="2"/>
</dbReference>
<dbReference type="PANTHER" id="PTHR22835:SF538">
    <property type="entry name" value="PUTATIVE-RELATED"/>
    <property type="match status" value="1"/>
</dbReference>